<name>A0A246F7S8_PSENT</name>
<dbReference type="AlphaFoldDB" id="A0A246F7S8"/>
<proteinExistence type="predicted"/>
<evidence type="ECO:0000313" key="1">
    <source>
        <dbReference type="EMBL" id="OWP48370.1"/>
    </source>
</evidence>
<protein>
    <submittedName>
        <fullName evidence="1">Uncharacterized protein</fullName>
    </submittedName>
</protein>
<evidence type="ECO:0000313" key="2">
    <source>
        <dbReference type="Proteomes" id="UP000198145"/>
    </source>
</evidence>
<reference evidence="1 2" key="1">
    <citation type="submission" date="2017-06" db="EMBL/GenBank/DDBJ databases">
        <title>Draft genome of Pseudomonas nitroreducens DF05.</title>
        <authorList>
            <person name="Iyer R."/>
        </authorList>
    </citation>
    <scope>NUCLEOTIDE SEQUENCE [LARGE SCALE GENOMIC DNA]</scope>
    <source>
        <strain evidence="1 2">DF05</strain>
    </source>
</reference>
<dbReference type="Proteomes" id="UP000198145">
    <property type="component" value="Unassembled WGS sequence"/>
</dbReference>
<accession>A0A246F7S8</accession>
<gene>
    <name evidence="1" type="ORF">CEG18_23525</name>
</gene>
<dbReference type="EMBL" id="NJBA01000009">
    <property type="protein sequence ID" value="OWP48370.1"/>
    <property type="molecule type" value="Genomic_DNA"/>
</dbReference>
<sequence>MILIPGFLHPTAMTLRWIKARDGARRPAKLMVRGTFRLMTTIPRQDIADRMKRVSSIAPNT</sequence>
<organism evidence="1 2">
    <name type="scientific">Pseudomonas nitroreducens</name>
    <dbReference type="NCBI Taxonomy" id="46680"/>
    <lineage>
        <taxon>Bacteria</taxon>
        <taxon>Pseudomonadati</taxon>
        <taxon>Pseudomonadota</taxon>
        <taxon>Gammaproteobacteria</taxon>
        <taxon>Pseudomonadales</taxon>
        <taxon>Pseudomonadaceae</taxon>
        <taxon>Pseudomonas</taxon>
    </lineage>
</organism>
<comment type="caution">
    <text evidence="1">The sequence shown here is derived from an EMBL/GenBank/DDBJ whole genome shotgun (WGS) entry which is preliminary data.</text>
</comment>